<accession>A0A6J7KF45</accession>
<keyword evidence="1" id="KW-0812">Transmembrane</keyword>
<gene>
    <name evidence="2" type="ORF">UFOPK3564_03587</name>
</gene>
<keyword evidence="1" id="KW-1133">Transmembrane helix</keyword>
<keyword evidence="1" id="KW-0472">Membrane</keyword>
<evidence type="ECO:0000313" key="2">
    <source>
        <dbReference type="EMBL" id="CAB4952782.1"/>
    </source>
</evidence>
<feature type="transmembrane region" description="Helical" evidence="1">
    <location>
        <begin position="6"/>
        <end position="25"/>
    </location>
</feature>
<dbReference type="EMBL" id="CAFBMK010000363">
    <property type="protein sequence ID" value="CAB4952782.1"/>
    <property type="molecule type" value="Genomic_DNA"/>
</dbReference>
<organism evidence="2">
    <name type="scientific">freshwater metagenome</name>
    <dbReference type="NCBI Taxonomy" id="449393"/>
    <lineage>
        <taxon>unclassified sequences</taxon>
        <taxon>metagenomes</taxon>
        <taxon>ecological metagenomes</taxon>
    </lineage>
</organism>
<sequence>MTLAGVVVLFLGLATAGAGAGLALFERLEPRRTLTLMAAGVVVGAAGLLLTLSSADDGESLSAGTFVPLAIVLAIVAYAAWFARRPPAPKG</sequence>
<feature type="transmembrane region" description="Helical" evidence="1">
    <location>
        <begin position="34"/>
        <end position="55"/>
    </location>
</feature>
<evidence type="ECO:0000256" key="1">
    <source>
        <dbReference type="SAM" id="Phobius"/>
    </source>
</evidence>
<feature type="transmembrane region" description="Helical" evidence="1">
    <location>
        <begin position="61"/>
        <end position="83"/>
    </location>
</feature>
<protein>
    <submittedName>
        <fullName evidence="2">Unannotated protein</fullName>
    </submittedName>
</protein>
<reference evidence="2" key="1">
    <citation type="submission" date="2020-05" db="EMBL/GenBank/DDBJ databases">
        <authorList>
            <person name="Chiriac C."/>
            <person name="Salcher M."/>
            <person name="Ghai R."/>
            <person name="Kavagutti S V."/>
        </authorList>
    </citation>
    <scope>NUCLEOTIDE SEQUENCE</scope>
</reference>
<name>A0A6J7KF45_9ZZZZ</name>
<dbReference type="AlphaFoldDB" id="A0A6J7KF45"/>
<proteinExistence type="predicted"/>